<gene>
    <name evidence="2" type="ORF">P0Y56_10195</name>
</gene>
<dbReference type="KEGG" id="acob:P0Y56_10195"/>
<proteinExistence type="predicted"/>
<keyword evidence="1" id="KW-0812">Transmembrane</keyword>
<dbReference type="Proteomes" id="UP001218362">
    <property type="component" value="Chromosome"/>
</dbReference>
<accession>A0AAJ5X4D2</accession>
<dbReference type="EMBL" id="CP119316">
    <property type="protein sequence ID" value="WEK45406.1"/>
    <property type="molecule type" value="Genomic_DNA"/>
</dbReference>
<name>A0AAJ5X4D2_9SPHN</name>
<evidence type="ECO:0000313" key="2">
    <source>
        <dbReference type="EMBL" id="WEK45406.1"/>
    </source>
</evidence>
<feature type="transmembrane region" description="Helical" evidence="1">
    <location>
        <begin position="32"/>
        <end position="48"/>
    </location>
</feature>
<reference evidence="2" key="1">
    <citation type="submission" date="2023-03" db="EMBL/GenBank/DDBJ databases">
        <title>Andean soil-derived lignocellulolytic bacterial consortium as a source of novel taxa and putative plastic-active enzymes.</title>
        <authorList>
            <person name="Diaz-Garcia L."/>
            <person name="Chuvochina M."/>
            <person name="Feuerriegel G."/>
            <person name="Bunk B."/>
            <person name="Sproer C."/>
            <person name="Streit W.R."/>
            <person name="Rodriguez L.M."/>
            <person name="Overmann J."/>
            <person name="Jimenez D.J."/>
        </authorList>
    </citation>
    <scope>NUCLEOTIDE SEQUENCE</scope>
    <source>
        <strain evidence="2">MAG 26</strain>
    </source>
</reference>
<evidence type="ECO:0000313" key="3">
    <source>
        <dbReference type="Proteomes" id="UP001218362"/>
    </source>
</evidence>
<sequence>MRDFFSILSQLGWGLTIGALTAAVTALGQLAAAVLCVLAGGGCGWWWWRRRRARASADPEI</sequence>
<dbReference type="AlphaFoldDB" id="A0AAJ5X4D2"/>
<protein>
    <submittedName>
        <fullName evidence="2">Uncharacterized protein</fullName>
    </submittedName>
</protein>
<organism evidence="2 3">
    <name type="scientific">Candidatus Andeanibacterium colombiense</name>
    <dbReference type="NCBI Taxonomy" id="3121345"/>
    <lineage>
        <taxon>Bacteria</taxon>
        <taxon>Pseudomonadati</taxon>
        <taxon>Pseudomonadota</taxon>
        <taxon>Alphaproteobacteria</taxon>
        <taxon>Sphingomonadales</taxon>
        <taxon>Sphingomonadaceae</taxon>
        <taxon>Candidatus Andeanibacterium</taxon>
    </lineage>
</organism>
<evidence type="ECO:0000256" key="1">
    <source>
        <dbReference type="SAM" id="Phobius"/>
    </source>
</evidence>
<keyword evidence="1" id="KW-1133">Transmembrane helix</keyword>
<keyword evidence="1" id="KW-0472">Membrane</keyword>